<keyword evidence="6" id="KW-1133">Transmembrane helix</keyword>
<evidence type="ECO:0000256" key="4">
    <source>
        <dbReference type="ARBA" id="ARBA00023136"/>
    </source>
</evidence>
<name>A0AA38TKE8_9ASTR</name>
<comment type="caution">
    <text evidence="7">The sequence shown here is derived from an EMBL/GenBank/DDBJ whole genome shotgun (WGS) entry which is preliminary data.</text>
</comment>
<dbReference type="GO" id="GO:0016020">
    <property type="term" value="C:membrane"/>
    <property type="evidence" value="ECO:0007669"/>
    <property type="project" value="UniProtKB-SubCell"/>
</dbReference>
<keyword evidence="4 6" id="KW-0472">Membrane</keyword>
<dbReference type="GO" id="GO:0015020">
    <property type="term" value="F:glucuronosyltransferase activity"/>
    <property type="evidence" value="ECO:0007669"/>
    <property type="project" value="InterPro"/>
</dbReference>
<evidence type="ECO:0000313" key="7">
    <source>
        <dbReference type="EMBL" id="KAJ9555646.1"/>
    </source>
</evidence>
<keyword evidence="6" id="KW-0812">Transmembrane</keyword>
<sequence>MQNPTQPSSSSSTTTLYTILTITTLLFLLFFFFSPFPSPPPPPPSFSDPYLFPHRLSATQYHNHQLLFLNKTTNQSPPASPTIAYFISGSSNDSNRIIRLLFSIYHPRNQYLLHLDRSAPQKERDFLALSLQSIPVFWAAQNVNVIGKADLVSPKGSSSISSTLHGAAILLKLSPDWDWFINLSAADYPLVTQDDLLHILSYLPKDLNFVNHTSYIGWRESRILKPVVVDPGLFLAEQSEIFYGTQKRPLPDAYRLFTDLLHILSYLPKDLNFVNHTSYIGWRESRILKPVVVDPGLFLAEQSEIFYGTQKRPLPDAYRLFTGSPSAILSRKFVEFCILGTENLPRTLLMYLSNSLSSQSVYFPTVLCNSPQLNRTVVNHNLQYSAYETKHEPRTLHSDDLADLISSGSAFGSPFVRDDPVLDRIDQELLKRGEGRPVPGGWCLGESRDEVCSIWGDADVLKPGPGAKRLEERMVELLSNETFYSHQCIFE</sequence>
<dbReference type="AlphaFoldDB" id="A0AA38TKE8"/>
<feature type="transmembrane region" description="Helical" evidence="6">
    <location>
        <begin position="16"/>
        <end position="36"/>
    </location>
</feature>
<dbReference type="InterPro" id="IPR044610">
    <property type="entry name" value="GLCAT14A/B/C"/>
</dbReference>
<dbReference type="Proteomes" id="UP001172457">
    <property type="component" value="Chromosome 3"/>
</dbReference>
<proteinExistence type="predicted"/>
<evidence type="ECO:0000256" key="5">
    <source>
        <dbReference type="ARBA" id="ARBA00023180"/>
    </source>
</evidence>
<evidence type="ECO:0000256" key="3">
    <source>
        <dbReference type="ARBA" id="ARBA00022679"/>
    </source>
</evidence>
<dbReference type="InterPro" id="IPR003406">
    <property type="entry name" value="Glyco_trans_14"/>
</dbReference>
<keyword evidence="5" id="KW-0325">Glycoprotein</keyword>
<dbReference type="PANTHER" id="PTHR45719">
    <property type="entry name" value="GLYCOSYLTRANSFERASE"/>
    <property type="match status" value="1"/>
</dbReference>
<comment type="subcellular location">
    <subcellularLocation>
        <location evidence="1">Membrane</location>
        <topology evidence="1">Single-pass type II membrane protein</topology>
    </subcellularLocation>
</comment>
<reference evidence="7" key="1">
    <citation type="submission" date="2023-03" db="EMBL/GenBank/DDBJ databases">
        <title>Chromosome-scale reference genome and RAD-based genetic map of yellow starthistle (Centaurea solstitialis) reveal putative structural variation and QTLs associated with invader traits.</title>
        <authorList>
            <person name="Reatini B."/>
            <person name="Cang F.A."/>
            <person name="Jiang Q."/>
            <person name="Mckibben M.T.W."/>
            <person name="Barker M.S."/>
            <person name="Rieseberg L.H."/>
            <person name="Dlugosch K.M."/>
        </authorList>
    </citation>
    <scope>NUCLEOTIDE SEQUENCE</scope>
    <source>
        <strain evidence="7">CAN-66</strain>
        <tissue evidence="7">Leaf</tissue>
    </source>
</reference>
<evidence type="ECO:0000256" key="1">
    <source>
        <dbReference type="ARBA" id="ARBA00004606"/>
    </source>
</evidence>
<keyword evidence="3" id="KW-0808">Transferase</keyword>
<evidence type="ECO:0000256" key="2">
    <source>
        <dbReference type="ARBA" id="ARBA00022676"/>
    </source>
</evidence>
<gene>
    <name evidence="7" type="ORF">OSB04_010260</name>
</gene>
<organism evidence="7 8">
    <name type="scientific">Centaurea solstitialis</name>
    <name type="common">yellow star-thistle</name>
    <dbReference type="NCBI Taxonomy" id="347529"/>
    <lineage>
        <taxon>Eukaryota</taxon>
        <taxon>Viridiplantae</taxon>
        <taxon>Streptophyta</taxon>
        <taxon>Embryophyta</taxon>
        <taxon>Tracheophyta</taxon>
        <taxon>Spermatophyta</taxon>
        <taxon>Magnoliopsida</taxon>
        <taxon>eudicotyledons</taxon>
        <taxon>Gunneridae</taxon>
        <taxon>Pentapetalae</taxon>
        <taxon>asterids</taxon>
        <taxon>campanulids</taxon>
        <taxon>Asterales</taxon>
        <taxon>Asteraceae</taxon>
        <taxon>Carduoideae</taxon>
        <taxon>Cardueae</taxon>
        <taxon>Centaureinae</taxon>
        <taxon>Centaurea</taxon>
    </lineage>
</organism>
<dbReference type="Pfam" id="PF02485">
    <property type="entry name" value="Branch"/>
    <property type="match status" value="2"/>
</dbReference>
<keyword evidence="2" id="KW-0328">Glycosyltransferase</keyword>
<accession>A0AA38TKE8</accession>
<keyword evidence="8" id="KW-1185">Reference proteome</keyword>
<evidence type="ECO:0000313" key="8">
    <source>
        <dbReference type="Proteomes" id="UP001172457"/>
    </source>
</evidence>
<protein>
    <submittedName>
        <fullName evidence="7">Uncharacterized protein</fullName>
    </submittedName>
</protein>
<dbReference type="PANTHER" id="PTHR45719:SF10">
    <property type="entry name" value="CORE-2_I-BRANCHING BETA-1,6-N-ACETYLGLUCOSAMINYLTRANSFERASE FAMILY PROTEIN"/>
    <property type="match status" value="1"/>
</dbReference>
<dbReference type="EMBL" id="JARYMX010000003">
    <property type="protein sequence ID" value="KAJ9555646.1"/>
    <property type="molecule type" value="Genomic_DNA"/>
</dbReference>
<evidence type="ECO:0000256" key="6">
    <source>
        <dbReference type="SAM" id="Phobius"/>
    </source>
</evidence>